<dbReference type="Proteomes" id="UP001222087">
    <property type="component" value="Chromosome"/>
</dbReference>
<accession>A0ABY8AWV7</accession>
<name>A0ABY8AWV7_9GAMM</name>
<dbReference type="NCBIfam" id="NF006133">
    <property type="entry name" value="PRK08278.1"/>
    <property type="match status" value="1"/>
</dbReference>
<dbReference type="EMBL" id="CP119078">
    <property type="protein sequence ID" value="WED44206.1"/>
    <property type="molecule type" value="Genomic_DNA"/>
</dbReference>
<protein>
    <submittedName>
        <fullName evidence="1">NAD(P)-dependent oxidoreductase</fullName>
    </submittedName>
</protein>
<keyword evidence="2" id="KW-1185">Reference proteome</keyword>
<dbReference type="InterPro" id="IPR051935">
    <property type="entry name" value="HSDL2"/>
</dbReference>
<dbReference type="InterPro" id="IPR036291">
    <property type="entry name" value="NAD(P)-bd_dom_sf"/>
</dbReference>
<reference evidence="1 2" key="1">
    <citation type="submission" date="2023-02" db="EMBL/GenBank/DDBJ databases">
        <title>Genome Sequence of L. cardiaca H63T.</title>
        <authorList>
            <person name="Lopez A.E."/>
            <person name="Cianciotto N.P."/>
        </authorList>
    </citation>
    <scope>NUCLEOTIDE SEQUENCE [LARGE SCALE GENOMIC DNA]</scope>
    <source>
        <strain evidence="1 2">H63</strain>
    </source>
</reference>
<proteinExistence type="predicted"/>
<dbReference type="PANTHER" id="PTHR42808">
    <property type="entry name" value="HYDROXYSTEROID DEHYDROGENASE-LIKE PROTEIN 2"/>
    <property type="match status" value="1"/>
</dbReference>
<dbReference type="PANTHER" id="PTHR42808:SF3">
    <property type="entry name" value="HYDROXYSTEROID DEHYDROGENASE-LIKE PROTEIN 2"/>
    <property type="match status" value="1"/>
</dbReference>
<dbReference type="Gene3D" id="3.40.50.720">
    <property type="entry name" value="NAD(P)-binding Rossmann-like Domain"/>
    <property type="match status" value="1"/>
</dbReference>
<organism evidence="1 2">
    <name type="scientific">Legionella cardiaca</name>
    <dbReference type="NCBI Taxonomy" id="1071983"/>
    <lineage>
        <taxon>Bacteria</taxon>
        <taxon>Pseudomonadati</taxon>
        <taxon>Pseudomonadota</taxon>
        <taxon>Gammaproteobacteria</taxon>
        <taxon>Legionellales</taxon>
        <taxon>Legionellaceae</taxon>
        <taxon>Legionella</taxon>
    </lineage>
</organism>
<dbReference type="Pfam" id="PF00106">
    <property type="entry name" value="adh_short"/>
    <property type="match status" value="1"/>
</dbReference>
<sequence length="269" mass="29637">MMTKVLFITGGSRGIGRAIAHRFAKEKTCITIAAKTDTPHPTLEGTIHSVAEEIEQLGGKALPLMVDVRDEEQIHRAIEKTVDTFGQLDILINNASAISLTDTVSTPMKRYDLMQSVNARATFACAQAAIPHLKKSKNPHILTLSPPLTMNSKWFAPHLAYTISKYGMSMCTLGLAEELKSSGIAANSLWPRTTIGTAAIRVNFPEQIYKASRKPEIVADAAYWILTQPANMLTGQFFIDEEVLVKAGITDFSRYAIDPNIEPYQDLFI</sequence>
<gene>
    <name evidence="1" type="ORF">PXX05_05305</name>
</gene>
<dbReference type="InterPro" id="IPR002347">
    <property type="entry name" value="SDR_fam"/>
</dbReference>
<dbReference type="PRINTS" id="PR00081">
    <property type="entry name" value="GDHRDH"/>
</dbReference>
<evidence type="ECO:0000313" key="2">
    <source>
        <dbReference type="Proteomes" id="UP001222087"/>
    </source>
</evidence>
<evidence type="ECO:0000313" key="1">
    <source>
        <dbReference type="EMBL" id="WED44206.1"/>
    </source>
</evidence>
<dbReference type="SUPFAM" id="SSF51735">
    <property type="entry name" value="NAD(P)-binding Rossmann-fold domains"/>
    <property type="match status" value="1"/>
</dbReference>